<dbReference type="Gene3D" id="3.30.450.40">
    <property type="match status" value="1"/>
</dbReference>
<dbReference type="SUPFAM" id="SSF47384">
    <property type="entry name" value="Homodimeric domain of signal transducing histidine kinase"/>
    <property type="match status" value="1"/>
</dbReference>
<dbReference type="SUPFAM" id="SSF55874">
    <property type="entry name" value="ATPase domain of HSP90 chaperone/DNA topoisomerase II/histidine kinase"/>
    <property type="match status" value="1"/>
</dbReference>
<dbReference type="InterPro" id="IPR036097">
    <property type="entry name" value="HisK_dim/P_sf"/>
</dbReference>
<dbReference type="SUPFAM" id="SSF55781">
    <property type="entry name" value="GAF domain-like"/>
    <property type="match status" value="1"/>
</dbReference>
<dbReference type="InterPro" id="IPR005467">
    <property type="entry name" value="His_kinase_dom"/>
</dbReference>
<evidence type="ECO:0000259" key="8">
    <source>
        <dbReference type="PROSITE" id="PS50109"/>
    </source>
</evidence>
<dbReference type="Pfam" id="PF00512">
    <property type="entry name" value="HisKA"/>
    <property type="match status" value="1"/>
</dbReference>
<dbReference type="GO" id="GO:0000155">
    <property type="term" value="F:phosphorelay sensor kinase activity"/>
    <property type="evidence" value="ECO:0007669"/>
    <property type="project" value="InterPro"/>
</dbReference>
<dbReference type="SMART" id="SM00388">
    <property type="entry name" value="HisKA"/>
    <property type="match status" value="1"/>
</dbReference>
<dbReference type="AlphaFoldDB" id="A0A0G0ZH62"/>
<name>A0A0G0ZH62_9BACT</name>
<comment type="caution">
    <text evidence="9">The sequence shown here is derived from an EMBL/GenBank/DDBJ whole genome shotgun (WGS) entry which is preliminary data.</text>
</comment>
<evidence type="ECO:0000313" key="10">
    <source>
        <dbReference type="Proteomes" id="UP000034320"/>
    </source>
</evidence>
<keyword evidence="3" id="KW-0597">Phosphoprotein</keyword>
<keyword evidence="4" id="KW-0808">Transferase</keyword>
<dbReference type="Gene3D" id="1.10.287.130">
    <property type="match status" value="1"/>
</dbReference>
<keyword evidence="5" id="KW-0418">Kinase</keyword>
<dbReference type="SMART" id="SM00065">
    <property type="entry name" value="GAF"/>
    <property type="match status" value="1"/>
</dbReference>
<dbReference type="InterPro" id="IPR003018">
    <property type="entry name" value="GAF"/>
</dbReference>
<feature type="domain" description="Histidine kinase" evidence="8">
    <location>
        <begin position="242"/>
        <end position="462"/>
    </location>
</feature>
<evidence type="ECO:0000256" key="6">
    <source>
        <dbReference type="ARBA" id="ARBA00023012"/>
    </source>
</evidence>
<proteinExistence type="predicted"/>
<dbReference type="InterPro" id="IPR003594">
    <property type="entry name" value="HATPase_dom"/>
</dbReference>
<dbReference type="SMART" id="SM00387">
    <property type="entry name" value="HATPase_c"/>
    <property type="match status" value="1"/>
</dbReference>
<evidence type="ECO:0000256" key="7">
    <source>
        <dbReference type="ARBA" id="ARBA00023136"/>
    </source>
</evidence>
<evidence type="ECO:0000256" key="4">
    <source>
        <dbReference type="ARBA" id="ARBA00022679"/>
    </source>
</evidence>
<dbReference type="EC" id="2.7.13.3" evidence="2"/>
<dbReference type="Gene3D" id="3.30.565.10">
    <property type="entry name" value="Histidine kinase-like ATPase, C-terminal domain"/>
    <property type="match status" value="1"/>
</dbReference>
<accession>A0A0G0ZH62</accession>
<dbReference type="FunFam" id="3.30.565.10:FF:000006">
    <property type="entry name" value="Sensor histidine kinase WalK"/>
    <property type="match status" value="1"/>
</dbReference>
<dbReference type="EMBL" id="LCDD01000001">
    <property type="protein sequence ID" value="KKS48019.1"/>
    <property type="molecule type" value="Genomic_DNA"/>
</dbReference>
<protein>
    <recommendedName>
        <fullName evidence="2">histidine kinase</fullName>
        <ecNumber evidence="2">2.7.13.3</ecNumber>
    </recommendedName>
</protein>
<evidence type="ECO:0000256" key="2">
    <source>
        <dbReference type="ARBA" id="ARBA00012438"/>
    </source>
</evidence>
<dbReference type="PRINTS" id="PR00344">
    <property type="entry name" value="BCTRLSENSOR"/>
</dbReference>
<organism evidence="9 10">
    <name type="scientific">Candidatus Gottesmanbacteria bacterium GW2011_GWA2_42_18</name>
    <dbReference type="NCBI Taxonomy" id="1618442"/>
    <lineage>
        <taxon>Bacteria</taxon>
        <taxon>Candidatus Gottesmaniibacteriota</taxon>
    </lineage>
</organism>
<evidence type="ECO:0000313" key="9">
    <source>
        <dbReference type="EMBL" id="KKS48019.1"/>
    </source>
</evidence>
<gene>
    <name evidence="9" type="ORF">UV09_C0001G0051</name>
</gene>
<dbReference type="InterPro" id="IPR036890">
    <property type="entry name" value="HATPase_C_sf"/>
</dbReference>
<comment type="catalytic activity">
    <reaction evidence="1">
        <text>ATP + protein L-histidine = ADP + protein N-phospho-L-histidine.</text>
        <dbReference type="EC" id="2.7.13.3"/>
    </reaction>
</comment>
<dbReference type="PANTHER" id="PTHR43711">
    <property type="entry name" value="TWO-COMPONENT HISTIDINE KINASE"/>
    <property type="match status" value="1"/>
</dbReference>
<dbReference type="PANTHER" id="PTHR43711:SF31">
    <property type="entry name" value="HISTIDINE KINASE"/>
    <property type="match status" value="1"/>
</dbReference>
<dbReference type="InterPro" id="IPR003661">
    <property type="entry name" value="HisK_dim/P_dom"/>
</dbReference>
<dbReference type="Proteomes" id="UP000034320">
    <property type="component" value="Unassembled WGS sequence"/>
</dbReference>
<dbReference type="Pfam" id="PF13185">
    <property type="entry name" value="GAF_2"/>
    <property type="match status" value="1"/>
</dbReference>
<keyword evidence="7" id="KW-0472">Membrane</keyword>
<keyword evidence="6" id="KW-0902">Two-component regulatory system</keyword>
<dbReference type="InterPro" id="IPR050736">
    <property type="entry name" value="Sensor_HK_Regulatory"/>
</dbReference>
<dbReference type="InterPro" id="IPR029016">
    <property type="entry name" value="GAF-like_dom_sf"/>
</dbReference>
<dbReference type="InterPro" id="IPR004358">
    <property type="entry name" value="Sig_transdc_His_kin-like_C"/>
</dbReference>
<evidence type="ECO:0000256" key="3">
    <source>
        <dbReference type="ARBA" id="ARBA00022553"/>
    </source>
</evidence>
<dbReference type="Pfam" id="PF02518">
    <property type="entry name" value="HATPase_c"/>
    <property type="match status" value="1"/>
</dbReference>
<sequence length="469" mass="52822">MPNTALGIFNKQHLEGQGLALDDELAKVNKEIYERNVELAIKNRTLQLIRQMYEIMNSTYDAEETARKLIATIVSELKLPKGYIILVDKKNNLIRFVSEFPAPAAGDEIFAIEDGKLIISLSESDNFCVEAILQNRRRMTNSLYDLFVPMLSEIRAANYQKKLGVETSIIYPLAFSSEVFGVMVLALDKHLGFLSSAEKDALKEITNVVAVAIERAQIYSDLQSANIRLEALDQLKDEFISIASHELRTPMTAIKSYVWMVLNRHADTLTPKTHEYLDRVYKSTERLINLVNEMLNVSRIESGRVMLKPAEFDLVELAQDIKREVQAKLVEKNQTLTVENTQPKIPVYADREKVQQVFENLVGNSIKYSPVDGRISIEMTIEKSMAKATVADNGKGISPEDMPKLFKKFSRLESSMAALPEGGTGLGLYISRQFVELSGGKIWAESELGQVTRFIFTLPLYQSLEAKAV</sequence>
<dbReference type="PROSITE" id="PS50109">
    <property type="entry name" value="HIS_KIN"/>
    <property type="match status" value="1"/>
</dbReference>
<evidence type="ECO:0000256" key="1">
    <source>
        <dbReference type="ARBA" id="ARBA00000085"/>
    </source>
</evidence>
<dbReference type="CDD" id="cd00082">
    <property type="entry name" value="HisKA"/>
    <property type="match status" value="1"/>
</dbReference>
<dbReference type="FunFam" id="1.10.287.130:FF:000001">
    <property type="entry name" value="Two-component sensor histidine kinase"/>
    <property type="match status" value="1"/>
</dbReference>
<reference evidence="9 10" key="1">
    <citation type="journal article" date="2015" name="Nature">
        <title>rRNA introns, odd ribosomes, and small enigmatic genomes across a large radiation of phyla.</title>
        <authorList>
            <person name="Brown C.T."/>
            <person name="Hug L.A."/>
            <person name="Thomas B.C."/>
            <person name="Sharon I."/>
            <person name="Castelle C.J."/>
            <person name="Singh A."/>
            <person name="Wilkins M.J."/>
            <person name="Williams K.H."/>
            <person name="Banfield J.F."/>
        </authorList>
    </citation>
    <scope>NUCLEOTIDE SEQUENCE [LARGE SCALE GENOMIC DNA]</scope>
</reference>
<evidence type="ECO:0000256" key="5">
    <source>
        <dbReference type="ARBA" id="ARBA00022777"/>
    </source>
</evidence>